<dbReference type="RefSeq" id="WP_032032940.1">
    <property type="nucleotide sequence ID" value="NZ_RBIE01000006.1"/>
</dbReference>
<name>A0A420W5C5_9BACT</name>
<evidence type="ECO:0000313" key="1">
    <source>
        <dbReference type="EMBL" id="RKQ59877.1"/>
    </source>
</evidence>
<keyword evidence="2" id="KW-1185">Reference proteome</keyword>
<accession>A0A420W5C5</accession>
<dbReference type="OrthoDB" id="6708166at2"/>
<comment type="caution">
    <text evidence="1">The sequence shown here is derived from an EMBL/GenBank/DDBJ whole genome shotgun (WGS) entry which is preliminary data.</text>
</comment>
<gene>
    <name evidence="1" type="ORF">C7457_1662</name>
</gene>
<dbReference type="Proteomes" id="UP000280881">
    <property type="component" value="Unassembled WGS sequence"/>
</dbReference>
<dbReference type="AlphaFoldDB" id="A0A420W5C5"/>
<organism evidence="1 2">
    <name type="scientific">Thermovibrio guaymasensis</name>
    <dbReference type="NCBI Taxonomy" id="240167"/>
    <lineage>
        <taxon>Bacteria</taxon>
        <taxon>Pseudomonadati</taxon>
        <taxon>Aquificota</taxon>
        <taxon>Aquificia</taxon>
        <taxon>Desulfurobacteriales</taxon>
        <taxon>Desulfurobacteriaceae</taxon>
        <taxon>Thermovibrio</taxon>
    </lineage>
</organism>
<dbReference type="EMBL" id="RBIE01000006">
    <property type="protein sequence ID" value="RKQ59877.1"/>
    <property type="molecule type" value="Genomic_DNA"/>
</dbReference>
<protein>
    <submittedName>
        <fullName evidence="1">Uncharacterized protein</fullName>
    </submittedName>
</protein>
<sequence length="105" mass="11935">MSEFKVAVNNESDFNSVMALAESMGYYNGLEFKYIPNVKVLFLPSDCKHISWSHRGIEKYKGKYGKVVSIEELKVIAASHRIDNDMGDDFPIENRISPLCKSKDV</sequence>
<reference evidence="1 2" key="1">
    <citation type="submission" date="2018-10" db="EMBL/GenBank/DDBJ databases">
        <title>Genomic Encyclopedia of Type Strains, Phase IV (KMG-IV): sequencing the most valuable type-strain genomes for metagenomic binning, comparative biology and taxonomic classification.</title>
        <authorList>
            <person name="Goeker M."/>
        </authorList>
    </citation>
    <scope>NUCLEOTIDE SEQUENCE [LARGE SCALE GENOMIC DNA]</scope>
    <source>
        <strain evidence="1 2">DSM 15521</strain>
    </source>
</reference>
<proteinExistence type="predicted"/>
<evidence type="ECO:0000313" key="2">
    <source>
        <dbReference type="Proteomes" id="UP000280881"/>
    </source>
</evidence>